<protein>
    <submittedName>
        <fullName evidence="1">Uncharacterized protein</fullName>
    </submittedName>
</protein>
<name>A0A6C0LQ92_9ZZZZ</name>
<evidence type="ECO:0000313" key="1">
    <source>
        <dbReference type="EMBL" id="QHU31472.1"/>
    </source>
</evidence>
<sequence length="126" mass="14922">MENVNNQLVDLAFIENTMVITYDNEMTETLVIGKETYDKMYKEWLVEQPPFISDVYKQMMNNIILSSIHNNQKCISDSNGFFRVENKDEAMNFIKYMRGRDLTQEKLKWNKPFGDLYNKGNVENTD</sequence>
<dbReference type="EMBL" id="MN740527">
    <property type="protein sequence ID" value="QHU31472.1"/>
    <property type="molecule type" value="Genomic_DNA"/>
</dbReference>
<reference evidence="1" key="1">
    <citation type="journal article" date="2020" name="Nature">
        <title>Giant virus diversity and host interactions through global metagenomics.</title>
        <authorList>
            <person name="Schulz F."/>
            <person name="Roux S."/>
            <person name="Paez-Espino D."/>
            <person name="Jungbluth S."/>
            <person name="Walsh D.A."/>
            <person name="Denef V.J."/>
            <person name="McMahon K.D."/>
            <person name="Konstantinidis K.T."/>
            <person name="Eloe-Fadrosh E.A."/>
            <person name="Kyrpides N.C."/>
            <person name="Woyke T."/>
        </authorList>
    </citation>
    <scope>NUCLEOTIDE SEQUENCE</scope>
    <source>
        <strain evidence="1">GVMAG-M-3300027963-21</strain>
    </source>
</reference>
<organism evidence="1">
    <name type="scientific">viral metagenome</name>
    <dbReference type="NCBI Taxonomy" id="1070528"/>
    <lineage>
        <taxon>unclassified sequences</taxon>
        <taxon>metagenomes</taxon>
        <taxon>organismal metagenomes</taxon>
    </lineage>
</organism>
<proteinExistence type="predicted"/>
<dbReference type="AlphaFoldDB" id="A0A6C0LQ92"/>
<accession>A0A6C0LQ92</accession>